<sequence>MALSVSSPSTNSSPIRKWKYEVFLSFRGEDTRFGFTDHLYNGLKNKGIVTFRDNEGLERGDVISKELFKAIEESLCAVVILSQNYASSTWCLKELEKILESKNRLGQQVLPIFYGVEPSDIKDQKGSFSEAFKIHEIRFKDDKQKVQNWRDALTQVADLAGLSSINCYETELIEKIAETVSAKLLPRLSFSFDGLIGIGSKVAEMKSLLEMGLEDDVCFVGIWGMGGVGKTTLASVVYEGIRNEFEISCFVANVREVSEKFGLAHLQRELLSPLKHTNFQIKNETEGRDKIRHFLSHMKVLIVLDDVSDKRQLQYLVGKQEWFGKGSRVIITTRDKHLLTPKRLFKNYDIEMLNSDQSLKLLCLNAFHEDQPEAGYLDFT</sequence>
<keyword evidence="1" id="KW-0520">NAD</keyword>
<name>A0A6A4QP79_LUPAL</name>
<evidence type="ECO:0000313" key="3">
    <source>
        <dbReference type="EMBL" id="KAE9614774.1"/>
    </source>
</evidence>
<keyword evidence="3" id="KW-0378">Hydrolase</keyword>
<dbReference type="InterPro" id="IPR027417">
    <property type="entry name" value="P-loop_NTPase"/>
</dbReference>
<proteinExistence type="predicted"/>
<dbReference type="SUPFAM" id="SSF52200">
    <property type="entry name" value="Toll/Interleukin receptor TIR domain"/>
    <property type="match status" value="1"/>
</dbReference>
<feature type="domain" description="TIR" evidence="2">
    <location>
        <begin position="18"/>
        <end position="184"/>
    </location>
</feature>
<dbReference type="PANTHER" id="PTHR11017:SF559">
    <property type="entry name" value="DISEASE RESISTANCE PROTEIN CHL1"/>
    <property type="match status" value="1"/>
</dbReference>
<gene>
    <name evidence="3" type="ORF">Lalb_Chr04g0248241</name>
</gene>
<dbReference type="PANTHER" id="PTHR11017">
    <property type="entry name" value="LEUCINE-RICH REPEAT-CONTAINING PROTEIN"/>
    <property type="match status" value="1"/>
</dbReference>
<reference evidence="4" key="1">
    <citation type="journal article" date="2020" name="Nat. Commun.">
        <title>Genome sequence of the cluster root forming white lupin.</title>
        <authorList>
            <person name="Hufnagel B."/>
            <person name="Marques A."/>
            <person name="Soriano A."/>
            <person name="Marques L."/>
            <person name="Divol F."/>
            <person name="Doumas P."/>
            <person name="Sallet E."/>
            <person name="Mancinotti D."/>
            <person name="Carrere S."/>
            <person name="Marande W."/>
            <person name="Arribat S."/>
            <person name="Keller J."/>
            <person name="Huneau C."/>
            <person name="Blein T."/>
            <person name="Aime D."/>
            <person name="Laguerre M."/>
            <person name="Taylor J."/>
            <person name="Schubert V."/>
            <person name="Nelson M."/>
            <person name="Geu-Flores F."/>
            <person name="Crespi M."/>
            <person name="Gallardo-Guerrero K."/>
            <person name="Delaux P.-M."/>
            <person name="Salse J."/>
            <person name="Berges H."/>
            <person name="Guyot R."/>
            <person name="Gouzy J."/>
            <person name="Peret B."/>
        </authorList>
    </citation>
    <scope>NUCLEOTIDE SEQUENCE [LARGE SCALE GENOMIC DNA]</scope>
    <source>
        <strain evidence="4">cv. Amiga</strain>
    </source>
</reference>
<dbReference type="InterPro" id="IPR002182">
    <property type="entry name" value="NB-ARC"/>
</dbReference>
<dbReference type="InterPro" id="IPR000157">
    <property type="entry name" value="TIR_dom"/>
</dbReference>
<dbReference type="GO" id="GO:0007165">
    <property type="term" value="P:signal transduction"/>
    <property type="evidence" value="ECO:0007669"/>
    <property type="project" value="InterPro"/>
</dbReference>
<evidence type="ECO:0000259" key="2">
    <source>
        <dbReference type="PROSITE" id="PS50104"/>
    </source>
</evidence>
<dbReference type="GO" id="GO:0016787">
    <property type="term" value="F:hydrolase activity"/>
    <property type="evidence" value="ECO:0007669"/>
    <property type="project" value="UniProtKB-KW"/>
</dbReference>
<evidence type="ECO:0000256" key="1">
    <source>
        <dbReference type="ARBA" id="ARBA00023027"/>
    </source>
</evidence>
<dbReference type="SMART" id="SM00255">
    <property type="entry name" value="TIR"/>
    <property type="match status" value="1"/>
</dbReference>
<dbReference type="AlphaFoldDB" id="A0A6A4QP79"/>
<protein>
    <submittedName>
        <fullName evidence="3">Putative TIR domain, P-loop containing nucleoside triphosphate hydrolase</fullName>
    </submittedName>
</protein>
<dbReference type="OrthoDB" id="1357022at2759"/>
<dbReference type="SUPFAM" id="SSF52540">
    <property type="entry name" value="P-loop containing nucleoside triphosphate hydrolases"/>
    <property type="match status" value="1"/>
</dbReference>
<dbReference type="PROSITE" id="PS50104">
    <property type="entry name" value="TIR"/>
    <property type="match status" value="1"/>
</dbReference>
<dbReference type="PRINTS" id="PR00364">
    <property type="entry name" value="DISEASERSIST"/>
</dbReference>
<dbReference type="Pfam" id="PF01582">
    <property type="entry name" value="TIR"/>
    <property type="match status" value="1"/>
</dbReference>
<keyword evidence="4" id="KW-1185">Reference proteome</keyword>
<dbReference type="Proteomes" id="UP000447434">
    <property type="component" value="Chromosome 4"/>
</dbReference>
<dbReference type="GO" id="GO:0006952">
    <property type="term" value="P:defense response"/>
    <property type="evidence" value="ECO:0007669"/>
    <property type="project" value="InterPro"/>
</dbReference>
<dbReference type="EMBL" id="WOCE01000004">
    <property type="protein sequence ID" value="KAE9614774.1"/>
    <property type="molecule type" value="Genomic_DNA"/>
</dbReference>
<accession>A0A6A4QP79</accession>
<comment type="caution">
    <text evidence="3">The sequence shown here is derived from an EMBL/GenBank/DDBJ whole genome shotgun (WGS) entry which is preliminary data.</text>
</comment>
<dbReference type="Pfam" id="PF00931">
    <property type="entry name" value="NB-ARC"/>
    <property type="match status" value="1"/>
</dbReference>
<dbReference type="InterPro" id="IPR044974">
    <property type="entry name" value="Disease_R_plants"/>
</dbReference>
<organism evidence="3 4">
    <name type="scientific">Lupinus albus</name>
    <name type="common">White lupine</name>
    <name type="synonym">Lupinus termis</name>
    <dbReference type="NCBI Taxonomy" id="3870"/>
    <lineage>
        <taxon>Eukaryota</taxon>
        <taxon>Viridiplantae</taxon>
        <taxon>Streptophyta</taxon>
        <taxon>Embryophyta</taxon>
        <taxon>Tracheophyta</taxon>
        <taxon>Spermatophyta</taxon>
        <taxon>Magnoliopsida</taxon>
        <taxon>eudicotyledons</taxon>
        <taxon>Gunneridae</taxon>
        <taxon>Pentapetalae</taxon>
        <taxon>rosids</taxon>
        <taxon>fabids</taxon>
        <taxon>Fabales</taxon>
        <taxon>Fabaceae</taxon>
        <taxon>Papilionoideae</taxon>
        <taxon>50 kb inversion clade</taxon>
        <taxon>genistoids sensu lato</taxon>
        <taxon>core genistoids</taxon>
        <taxon>Genisteae</taxon>
        <taxon>Lupinus</taxon>
    </lineage>
</organism>
<dbReference type="InterPro" id="IPR035897">
    <property type="entry name" value="Toll_tir_struct_dom_sf"/>
</dbReference>
<dbReference type="GO" id="GO:0043531">
    <property type="term" value="F:ADP binding"/>
    <property type="evidence" value="ECO:0007669"/>
    <property type="project" value="InterPro"/>
</dbReference>
<dbReference type="Gene3D" id="3.40.50.10140">
    <property type="entry name" value="Toll/interleukin-1 receptor homology (TIR) domain"/>
    <property type="match status" value="1"/>
</dbReference>
<dbReference type="FunFam" id="3.40.50.10140:FF:000007">
    <property type="entry name" value="Disease resistance protein (TIR-NBS-LRR class)"/>
    <property type="match status" value="1"/>
</dbReference>
<evidence type="ECO:0000313" key="4">
    <source>
        <dbReference type="Proteomes" id="UP000447434"/>
    </source>
</evidence>
<dbReference type="Gene3D" id="3.40.50.300">
    <property type="entry name" value="P-loop containing nucleotide triphosphate hydrolases"/>
    <property type="match status" value="1"/>
</dbReference>